<organism evidence="1 2">
    <name type="scientific">Trichlorobacter thiogenes</name>
    <dbReference type="NCBI Taxonomy" id="115783"/>
    <lineage>
        <taxon>Bacteria</taxon>
        <taxon>Pseudomonadati</taxon>
        <taxon>Thermodesulfobacteriota</taxon>
        <taxon>Desulfuromonadia</taxon>
        <taxon>Geobacterales</taxon>
        <taxon>Geobacteraceae</taxon>
        <taxon>Trichlorobacter</taxon>
    </lineage>
</organism>
<dbReference type="RefSeq" id="WP_078789769.1">
    <property type="nucleotide sequence ID" value="NZ_FUWR01000006.1"/>
</dbReference>
<sequence length="69" mass="8076">MELKTKIWMTGSLDWFGFIDDAEVFLGHRNFPNPPEEGDEWTCESGDMFKIIDGEIKKVGHTEPPKKYW</sequence>
<proteinExistence type="predicted"/>
<name>A0A1T4MZ99_9BACT</name>
<evidence type="ECO:0000313" key="2">
    <source>
        <dbReference type="Proteomes" id="UP000190102"/>
    </source>
</evidence>
<dbReference type="Proteomes" id="UP000190102">
    <property type="component" value="Unassembled WGS sequence"/>
</dbReference>
<dbReference type="EMBL" id="FUWR01000006">
    <property type="protein sequence ID" value="SJZ72176.1"/>
    <property type="molecule type" value="Genomic_DNA"/>
</dbReference>
<dbReference type="AlphaFoldDB" id="A0A1T4MZ99"/>
<accession>A0A1T4MZ99</accession>
<gene>
    <name evidence="1" type="ORF">SAMN02745119_01456</name>
</gene>
<protein>
    <submittedName>
        <fullName evidence="1">Uncharacterized protein</fullName>
    </submittedName>
</protein>
<reference evidence="2" key="1">
    <citation type="submission" date="2017-02" db="EMBL/GenBank/DDBJ databases">
        <authorList>
            <person name="Varghese N."/>
            <person name="Submissions S."/>
        </authorList>
    </citation>
    <scope>NUCLEOTIDE SEQUENCE [LARGE SCALE GENOMIC DNA]</scope>
    <source>
        <strain evidence="2">ATCC BAA-34</strain>
    </source>
</reference>
<dbReference type="STRING" id="115783.SAMN02745119_01456"/>
<dbReference type="OrthoDB" id="5387688at2"/>
<evidence type="ECO:0000313" key="1">
    <source>
        <dbReference type="EMBL" id="SJZ72176.1"/>
    </source>
</evidence>
<keyword evidence="2" id="KW-1185">Reference proteome</keyword>